<organism evidence="2 3">
    <name type="scientific">Stylosanthes scabra</name>
    <dbReference type="NCBI Taxonomy" id="79078"/>
    <lineage>
        <taxon>Eukaryota</taxon>
        <taxon>Viridiplantae</taxon>
        <taxon>Streptophyta</taxon>
        <taxon>Embryophyta</taxon>
        <taxon>Tracheophyta</taxon>
        <taxon>Spermatophyta</taxon>
        <taxon>Magnoliopsida</taxon>
        <taxon>eudicotyledons</taxon>
        <taxon>Gunneridae</taxon>
        <taxon>Pentapetalae</taxon>
        <taxon>rosids</taxon>
        <taxon>fabids</taxon>
        <taxon>Fabales</taxon>
        <taxon>Fabaceae</taxon>
        <taxon>Papilionoideae</taxon>
        <taxon>50 kb inversion clade</taxon>
        <taxon>dalbergioids sensu lato</taxon>
        <taxon>Dalbergieae</taxon>
        <taxon>Pterocarpus clade</taxon>
        <taxon>Stylosanthes</taxon>
    </lineage>
</organism>
<dbReference type="PANTHER" id="PTHR31170">
    <property type="entry name" value="BNAC04G53230D PROTEIN"/>
    <property type="match status" value="1"/>
</dbReference>
<feature type="transmembrane region" description="Helical" evidence="1">
    <location>
        <begin position="429"/>
        <end position="454"/>
    </location>
</feature>
<proteinExistence type="predicted"/>
<dbReference type="PANTHER" id="PTHR31170:SF21">
    <property type="match status" value="1"/>
</dbReference>
<dbReference type="Pfam" id="PF03140">
    <property type="entry name" value="DUF247"/>
    <property type="match status" value="1"/>
</dbReference>
<evidence type="ECO:0000313" key="2">
    <source>
        <dbReference type="EMBL" id="MED6116545.1"/>
    </source>
</evidence>
<gene>
    <name evidence="2" type="ORF">PIB30_101255</name>
</gene>
<evidence type="ECO:0000313" key="3">
    <source>
        <dbReference type="Proteomes" id="UP001341840"/>
    </source>
</evidence>
<dbReference type="Proteomes" id="UP001341840">
    <property type="component" value="Unassembled WGS sequence"/>
</dbReference>
<comment type="caution">
    <text evidence="2">The sequence shown here is derived from an EMBL/GenBank/DDBJ whole genome shotgun (WGS) entry which is preliminary data.</text>
</comment>
<keyword evidence="3" id="KW-1185">Reference proteome</keyword>
<keyword evidence="1" id="KW-1133">Transmembrane helix</keyword>
<name>A0ABU6QWS1_9FABA</name>
<dbReference type="EMBL" id="JASCZI010002938">
    <property type="protein sequence ID" value="MED6116545.1"/>
    <property type="molecule type" value="Genomic_DNA"/>
</dbReference>
<keyword evidence="1" id="KW-0472">Membrane</keyword>
<evidence type="ECO:0000256" key="1">
    <source>
        <dbReference type="SAM" id="Phobius"/>
    </source>
</evidence>
<protein>
    <submittedName>
        <fullName evidence="2">Uncharacterized protein</fullName>
    </submittedName>
</protein>
<keyword evidence="1" id="KW-0812">Transmembrane</keyword>
<sequence length="509" mass="58985">MGFNKLIRFAIHHHNHKFLKRKFHCSAEINPPWRGHVREGLEKGNPKKSEHVCIYRIPPNMRHVEPKAYIPNNIAIGPYHHGRPHLKDMEDIKMRFFRRLFDPTGPNGSSKLDQAFKELESIEDKARKCYGEEIKFSRDEFLEMMMVDSSFIIQLLREFYELENNKLNLVPDFSRWMLPAIRREMIMLENQIPLFVLRKLFEITNTNANHHHSSVDALALKFFQPMLNSSKLKLNEPDLESEHFVDLFRCSIRPTEISGRRDIERGIQTNMIYSATQLDEAGVKIKKRDTTSLLDISFGNKLMGKFVKELKIPTLRILDHRATALRNMVAFEKCHNRCHADVTAYVFFFNRLINSSKDVDLLHQKGVVHHSLGCDEELAELINNIAKEIVPDSRESYLYKDVNEANEYVGGSKYAKTRASMVRNYFTSWVVGVTTAGAVFALVFTVIQTICAVYQHKRNGKSLITIFLETTGFISEDDGDGDGDNNNNNIVESKRFNLWLPLWRPLPML</sequence>
<dbReference type="InterPro" id="IPR004158">
    <property type="entry name" value="DUF247_pln"/>
</dbReference>
<reference evidence="2 3" key="1">
    <citation type="journal article" date="2023" name="Plants (Basel)">
        <title>Bridging the Gap: Combining Genomics and Transcriptomics Approaches to Understand Stylosanthes scabra, an Orphan Legume from the Brazilian Caatinga.</title>
        <authorList>
            <person name="Ferreira-Neto J.R.C."/>
            <person name="da Silva M.D."/>
            <person name="Binneck E."/>
            <person name="de Melo N.F."/>
            <person name="da Silva R.H."/>
            <person name="de Melo A.L.T.M."/>
            <person name="Pandolfi V."/>
            <person name="Bustamante F.O."/>
            <person name="Brasileiro-Vidal A.C."/>
            <person name="Benko-Iseppon A.M."/>
        </authorList>
    </citation>
    <scope>NUCLEOTIDE SEQUENCE [LARGE SCALE GENOMIC DNA]</scope>
    <source>
        <tissue evidence="2">Leaves</tissue>
    </source>
</reference>
<accession>A0ABU6QWS1</accession>